<dbReference type="InterPro" id="IPR001100">
    <property type="entry name" value="Pyr_nuc-diS_OxRdtase"/>
</dbReference>
<dbReference type="PANTHER" id="PTHR43014">
    <property type="entry name" value="MERCURIC REDUCTASE"/>
    <property type="match status" value="1"/>
</dbReference>
<keyword evidence="2" id="KW-0285">Flavoprotein</keyword>
<keyword evidence="4" id="KW-0547">Nucleotide-binding</keyword>
<dbReference type="EMBL" id="FOFG01000005">
    <property type="protein sequence ID" value="SEQ52713.1"/>
    <property type="molecule type" value="Genomic_DNA"/>
</dbReference>
<evidence type="ECO:0000256" key="1">
    <source>
        <dbReference type="ARBA" id="ARBA00007532"/>
    </source>
</evidence>
<dbReference type="SUPFAM" id="SSF51905">
    <property type="entry name" value="FAD/NAD(P)-binding domain"/>
    <property type="match status" value="1"/>
</dbReference>
<dbReference type="SUPFAM" id="SSF55424">
    <property type="entry name" value="FAD/NAD-linked reductases, dimerisation (C-terminal) domain"/>
    <property type="match status" value="1"/>
</dbReference>
<dbReference type="Proteomes" id="UP000199647">
    <property type="component" value="Unassembled WGS sequence"/>
</dbReference>
<gene>
    <name evidence="8" type="ORF">SAMN05216548_105127</name>
</gene>
<feature type="binding site" evidence="4">
    <location>
        <position position="300"/>
    </location>
    <ligand>
        <name>FAD</name>
        <dbReference type="ChEBI" id="CHEBI:57692"/>
    </ligand>
</feature>
<sequence>MTFDLVVLGSGSAATRIAETCRKAGWSVAVVEEREFGGTCALRGCEPKKVIWTITEAVDRARRLGEHGVADGKDARVDWPALMAFKRSFTDPVPANRAEELRKAGIEAVQGTARFVGPNTIAVGDRELDARHIVIATGATPVRLPVKGFEHLLTSDDFLAFGELPRRIVLVGGGYISFEFAHMAVRAGAEVTLLHKNQKPLGHFDGDLVKRLVEHSRRLGIRVELDAEVSEIEKRGDGFRVSVKDGRAFDADVAIHGLGRVPNLDSLDLEAGDVACEKGRLKLDRHLRSTSNPAVFAAGDAASNGAALTPIATEDAECVAQNLLQDCTHEPDYNGFASVVFTIPPLAMTGLTEEKARENGREIDVHTGSMDSFQSVRRDGHEDAGTAYKVIVDRQTGCIVGAHLFVPDAQEVINLFALSVRLDVKASELDKLLSAYPSGASNITSMLG</sequence>
<feature type="domain" description="FAD/NAD(P)-binding" evidence="7">
    <location>
        <begin position="3"/>
        <end position="315"/>
    </location>
</feature>
<keyword evidence="3 4" id="KW-0274">FAD</keyword>
<feature type="binding site" evidence="4">
    <location>
        <position position="259"/>
    </location>
    <ligand>
        <name>NAD(+)</name>
        <dbReference type="ChEBI" id="CHEBI:57540"/>
    </ligand>
</feature>
<dbReference type="InterPro" id="IPR036188">
    <property type="entry name" value="FAD/NAD-bd_sf"/>
</dbReference>
<feature type="domain" description="Pyridine nucleotide-disulphide oxidoreductase dimerisation" evidence="6">
    <location>
        <begin position="337"/>
        <end position="444"/>
    </location>
</feature>
<dbReference type="Pfam" id="PF02852">
    <property type="entry name" value="Pyr_redox_dim"/>
    <property type="match status" value="1"/>
</dbReference>
<evidence type="ECO:0000256" key="5">
    <source>
        <dbReference type="PIRSR" id="PIRSR000350-4"/>
    </source>
</evidence>
<comment type="cofactor">
    <cofactor evidence="4">
        <name>FAD</name>
        <dbReference type="ChEBI" id="CHEBI:57692"/>
    </cofactor>
    <text evidence="4">Binds 1 FAD per subunit.</text>
</comment>
<feature type="binding site" evidence="4">
    <location>
        <position position="49"/>
    </location>
    <ligand>
        <name>FAD</name>
        <dbReference type="ChEBI" id="CHEBI:57692"/>
    </ligand>
</feature>
<protein>
    <submittedName>
        <fullName evidence="8">Glutathione reductase (NADPH)</fullName>
    </submittedName>
</protein>
<feature type="binding site" evidence="4">
    <location>
        <begin position="172"/>
        <end position="179"/>
    </location>
    <ligand>
        <name>NAD(+)</name>
        <dbReference type="ChEBI" id="CHEBI:57540"/>
    </ligand>
</feature>
<comment type="similarity">
    <text evidence="1">Belongs to the class-I pyridine nucleotide-disulfide oxidoreductase family.</text>
</comment>
<dbReference type="AlphaFoldDB" id="A0A1H9GRQ6"/>
<evidence type="ECO:0000256" key="4">
    <source>
        <dbReference type="PIRSR" id="PIRSR000350-3"/>
    </source>
</evidence>
<dbReference type="PRINTS" id="PR00411">
    <property type="entry name" value="PNDRDTASEI"/>
</dbReference>
<evidence type="ECO:0000256" key="3">
    <source>
        <dbReference type="ARBA" id="ARBA00022827"/>
    </source>
</evidence>
<feature type="disulfide bond" description="Redox-active" evidence="5">
    <location>
        <begin position="40"/>
        <end position="45"/>
    </location>
</feature>
<dbReference type="PANTHER" id="PTHR43014:SF5">
    <property type="entry name" value="GLUTATHIONE REDUCTASE (NADPH)"/>
    <property type="match status" value="1"/>
</dbReference>
<proteinExistence type="inferred from homology"/>
<dbReference type="Gene3D" id="3.50.50.60">
    <property type="entry name" value="FAD/NAD(P)-binding domain"/>
    <property type="match status" value="2"/>
</dbReference>
<accession>A0A1H9GRQ6</accession>
<dbReference type="PRINTS" id="PR00368">
    <property type="entry name" value="FADPNR"/>
</dbReference>
<keyword evidence="4" id="KW-0520">NAD</keyword>
<evidence type="ECO:0000256" key="2">
    <source>
        <dbReference type="ARBA" id="ARBA00022630"/>
    </source>
</evidence>
<keyword evidence="9" id="KW-1185">Reference proteome</keyword>
<dbReference type="OrthoDB" id="9781772at2"/>
<organism evidence="8 9">
    <name type="scientific">Faunimonas pinastri</name>
    <dbReference type="NCBI Taxonomy" id="1855383"/>
    <lineage>
        <taxon>Bacteria</taxon>
        <taxon>Pseudomonadati</taxon>
        <taxon>Pseudomonadota</taxon>
        <taxon>Alphaproteobacteria</taxon>
        <taxon>Hyphomicrobiales</taxon>
        <taxon>Afifellaceae</taxon>
        <taxon>Faunimonas</taxon>
    </lineage>
</organism>
<dbReference type="InterPro" id="IPR016156">
    <property type="entry name" value="FAD/NAD-linked_Rdtase_dimer_sf"/>
</dbReference>
<reference evidence="8 9" key="1">
    <citation type="submission" date="2016-10" db="EMBL/GenBank/DDBJ databases">
        <authorList>
            <person name="de Groot N.N."/>
        </authorList>
    </citation>
    <scope>NUCLEOTIDE SEQUENCE [LARGE SCALE GENOMIC DNA]</scope>
    <source>
        <strain evidence="8 9">A52C2</strain>
    </source>
</reference>
<evidence type="ECO:0000259" key="6">
    <source>
        <dbReference type="Pfam" id="PF02852"/>
    </source>
</evidence>
<dbReference type="PIRSF" id="PIRSF000350">
    <property type="entry name" value="Mercury_reductase_MerA"/>
    <property type="match status" value="1"/>
</dbReference>
<dbReference type="RefSeq" id="WP_092496265.1">
    <property type="nucleotide sequence ID" value="NZ_FOFG01000005.1"/>
</dbReference>
<name>A0A1H9GRQ6_9HYPH</name>
<evidence type="ECO:0000259" key="7">
    <source>
        <dbReference type="Pfam" id="PF07992"/>
    </source>
</evidence>
<dbReference type="GO" id="GO:0016491">
    <property type="term" value="F:oxidoreductase activity"/>
    <property type="evidence" value="ECO:0007669"/>
    <property type="project" value="InterPro"/>
</dbReference>
<dbReference type="InterPro" id="IPR004099">
    <property type="entry name" value="Pyr_nucl-diS_OxRdtase_dimer"/>
</dbReference>
<dbReference type="GO" id="GO:0000166">
    <property type="term" value="F:nucleotide binding"/>
    <property type="evidence" value="ECO:0007669"/>
    <property type="project" value="UniProtKB-KW"/>
</dbReference>
<dbReference type="Pfam" id="PF07992">
    <property type="entry name" value="Pyr_redox_2"/>
    <property type="match status" value="1"/>
</dbReference>
<evidence type="ECO:0000313" key="9">
    <source>
        <dbReference type="Proteomes" id="UP000199647"/>
    </source>
</evidence>
<dbReference type="InterPro" id="IPR023753">
    <property type="entry name" value="FAD/NAD-binding_dom"/>
</dbReference>
<dbReference type="STRING" id="1855383.SAMN05216548_105127"/>
<evidence type="ECO:0000313" key="8">
    <source>
        <dbReference type="EMBL" id="SEQ52713.1"/>
    </source>
</evidence>
<dbReference type="Gene3D" id="3.30.390.30">
    <property type="match status" value="1"/>
</dbReference>